<keyword evidence="6" id="KW-0808">Transferase</keyword>
<dbReference type="SUPFAM" id="SSF55874">
    <property type="entry name" value="ATPase domain of HSP90 chaperone/DNA topoisomerase II/histidine kinase"/>
    <property type="match status" value="1"/>
</dbReference>
<evidence type="ECO:0000256" key="9">
    <source>
        <dbReference type="ARBA" id="ARBA00022777"/>
    </source>
</evidence>
<keyword evidence="4" id="KW-1003">Cell membrane</keyword>
<comment type="subcellular location">
    <subcellularLocation>
        <location evidence="2">Cell membrane</location>
        <topology evidence="2">Multi-pass membrane protein</topology>
    </subcellularLocation>
</comment>
<evidence type="ECO:0000256" key="1">
    <source>
        <dbReference type="ARBA" id="ARBA00000085"/>
    </source>
</evidence>
<dbReference type="Proteomes" id="UP000182762">
    <property type="component" value="Unassembled WGS sequence"/>
</dbReference>
<dbReference type="InterPro" id="IPR004358">
    <property type="entry name" value="Sig_transdc_His_kin-like_C"/>
</dbReference>
<evidence type="ECO:0000256" key="6">
    <source>
        <dbReference type="ARBA" id="ARBA00022679"/>
    </source>
</evidence>
<proteinExistence type="predicted"/>
<comment type="caution">
    <text evidence="16">The sequence shown here is derived from an EMBL/GenBank/DDBJ whole genome shotgun (WGS) entry which is preliminary data.</text>
</comment>
<evidence type="ECO:0000313" key="16">
    <source>
        <dbReference type="EMBL" id="SFQ73388.1"/>
    </source>
</evidence>
<dbReference type="RefSeq" id="WP_061803377.1">
    <property type="nucleotide sequence ID" value="NZ_FOXX01000007.1"/>
</dbReference>
<name>A0A1I6AXF1_9BACI</name>
<evidence type="ECO:0000313" key="17">
    <source>
        <dbReference type="Proteomes" id="UP000182762"/>
    </source>
</evidence>
<reference evidence="16 17" key="1">
    <citation type="submission" date="2016-10" db="EMBL/GenBank/DDBJ databases">
        <authorList>
            <person name="Varghese N."/>
            <person name="Submissions S."/>
        </authorList>
    </citation>
    <scope>NUCLEOTIDE SEQUENCE [LARGE SCALE GENOMIC DNA]</scope>
    <source>
        <strain evidence="16 17">DSM 13796</strain>
    </source>
</reference>
<dbReference type="GO" id="GO:0016301">
    <property type="term" value="F:kinase activity"/>
    <property type="evidence" value="ECO:0007669"/>
    <property type="project" value="UniProtKB-KW"/>
</dbReference>
<dbReference type="EC" id="2.7.13.3" evidence="3"/>
<dbReference type="PROSITE" id="PS50109">
    <property type="entry name" value="HIS_KIN"/>
    <property type="match status" value="1"/>
</dbReference>
<dbReference type="GeneID" id="93711736"/>
<keyword evidence="13 14" id="KW-0472">Membrane</keyword>
<dbReference type="SUPFAM" id="SSF47384">
    <property type="entry name" value="Homodimeric domain of signal transducing histidine kinase"/>
    <property type="match status" value="1"/>
</dbReference>
<evidence type="ECO:0000256" key="14">
    <source>
        <dbReference type="SAM" id="Phobius"/>
    </source>
</evidence>
<accession>A0A1I6AXF1</accession>
<keyword evidence="10" id="KW-0067">ATP-binding</keyword>
<dbReference type="Gene3D" id="3.30.565.10">
    <property type="entry name" value="Histidine kinase-like ATPase, C-terminal domain"/>
    <property type="match status" value="1"/>
</dbReference>
<evidence type="ECO:0000256" key="13">
    <source>
        <dbReference type="ARBA" id="ARBA00023136"/>
    </source>
</evidence>
<dbReference type="EMBL" id="FOXX01000007">
    <property type="protein sequence ID" value="SFQ73388.1"/>
    <property type="molecule type" value="Genomic_DNA"/>
</dbReference>
<comment type="catalytic activity">
    <reaction evidence="1">
        <text>ATP + protein L-histidine = ADP + protein N-phospho-L-histidine.</text>
        <dbReference type="EC" id="2.7.13.3"/>
    </reaction>
</comment>
<dbReference type="SMART" id="SM00387">
    <property type="entry name" value="HATPase_c"/>
    <property type="match status" value="1"/>
</dbReference>
<dbReference type="PANTHER" id="PTHR45528">
    <property type="entry name" value="SENSOR HISTIDINE KINASE CPXA"/>
    <property type="match status" value="1"/>
</dbReference>
<evidence type="ECO:0000256" key="8">
    <source>
        <dbReference type="ARBA" id="ARBA00022741"/>
    </source>
</evidence>
<keyword evidence="12" id="KW-0902">Two-component regulatory system</keyword>
<dbReference type="InterPro" id="IPR005467">
    <property type="entry name" value="His_kinase_dom"/>
</dbReference>
<evidence type="ECO:0000256" key="5">
    <source>
        <dbReference type="ARBA" id="ARBA00022553"/>
    </source>
</evidence>
<feature type="domain" description="Histidine kinase" evidence="15">
    <location>
        <begin position="362"/>
        <end position="580"/>
    </location>
</feature>
<evidence type="ECO:0000256" key="12">
    <source>
        <dbReference type="ARBA" id="ARBA00023012"/>
    </source>
</evidence>
<keyword evidence="9 16" id="KW-0418">Kinase</keyword>
<organism evidence="16 17">
    <name type="scientific">Priestia endophytica DSM 13796</name>
    <dbReference type="NCBI Taxonomy" id="1121089"/>
    <lineage>
        <taxon>Bacteria</taxon>
        <taxon>Bacillati</taxon>
        <taxon>Bacillota</taxon>
        <taxon>Bacilli</taxon>
        <taxon>Bacillales</taxon>
        <taxon>Bacillaceae</taxon>
        <taxon>Priestia</taxon>
    </lineage>
</organism>
<dbReference type="CDD" id="cd00075">
    <property type="entry name" value="HATPase"/>
    <property type="match status" value="1"/>
</dbReference>
<evidence type="ECO:0000256" key="7">
    <source>
        <dbReference type="ARBA" id="ARBA00022692"/>
    </source>
</evidence>
<feature type="transmembrane region" description="Helical" evidence="14">
    <location>
        <begin position="12"/>
        <end position="35"/>
    </location>
</feature>
<keyword evidence="5" id="KW-0597">Phosphoprotein</keyword>
<dbReference type="Gene3D" id="6.10.340.10">
    <property type="match status" value="1"/>
</dbReference>
<protein>
    <recommendedName>
        <fullName evidence="3">histidine kinase</fullName>
        <ecNumber evidence="3">2.7.13.3</ecNumber>
    </recommendedName>
</protein>
<evidence type="ECO:0000256" key="3">
    <source>
        <dbReference type="ARBA" id="ARBA00012438"/>
    </source>
</evidence>
<dbReference type="Gene3D" id="1.10.287.130">
    <property type="match status" value="1"/>
</dbReference>
<evidence type="ECO:0000256" key="4">
    <source>
        <dbReference type="ARBA" id="ARBA00022475"/>
    </source>
</evidence>
<dbReference type="InterPro" id="IPR036890">
    <property type="entry name" value="HATPase_C_sf"/>
</dbReference>
<feature type="transmembrane region" description="Helical" evidence="14">
    <location>
        <begin position="256"/>
        <end position="279"/>
    </location>
</feature>
<dbReference type="CDD" id="cd00082">
    <property type="entry name" value="HisKA"/>
    <property type="match status" value="1"/>
</dbReference>
<keyword evidence="11 14" id="KW-1133">Transmembrane helix</keyword>
<dbReference type="InterPro" id="IPR036097">
    <property type="entry name" value="HisK_dim/P_sf"/>
</dbReference>
<sequence length="584" mass="67808">MKLKGRFIFHYGWQSLLSMVLVLLVTFGAFMFLGFGMGEYEIKRDFARGGLEYMGDLMDEGEGEVTFSQKYLDAIKEHGGWLQVLDNKGHVKASFYTPSDVPTRYNPAELADKWERRTESNYELFLYRGSSEKYTLLYGEKPKAEQWIEKAKQEGEVEEGELILPEQLKKELRKNDVSLQVFSKDGGEEFSFNKTKYSKDQYTLEDLTSNATYGARYETDISSRYDKETGKTWVVSVPRNISIQFPYSDAQSLEEYFINIFIFVAVIILVIWILFALWYSRRLTKPTLHMVEWLHNLAYGKYEEPLTKRMESKAFKKNGKLKRSYRLFREVNTSLANLTEKLRYNKEMRLRIDEMREEWITGLSHDLKTPLASINGYAQLLVADEQYNWSKEETQKFARTILQKGAYMSELINDLNLTYRLQNDQISLDYEQVELNEFVRRCVISFINDPSHGQHLHFENYQESIYVSIDQALFQRVLENIIANAIKHNEKGTDVWVSILATKEDVFIRVKDNGSGMSEETKINLFQRYYRGTNTEERSCGTGLGMAISKQITQLHGAEINVESEVGKGTTITVSFTSVLHKAS</sequence>
<keyword evidence="17" id="KW-1185">Reference proteome</keyword>
<keyword evidence="7 14" id="KW-0812">Transmembrane</keyword>
<dbReference type="Pfam" id="PF02518">
    <property type="entry name" value="HATPase_c"/>
    <property type="match status" value="1"/>
</dbReference>
<dbReference type="InterPro" id="IPR003594">
    <property type="entry name" value="HATPase_dom"/>
</dbReference>
<dbReference type="PRINTS" id="PR00344">
    <property type="entry name" value="BCTRLSENSOR"/>
</dbReference>
<evidence type="ECO:0000256" key="11">
    <source>
        <dbReference type="ARBA" id="ARBA00022989"/>
    </source>
</evidence>
<dbReference type="Pfam" id="PF00512">
    <property type="entry name" value="HisKA"/>
    <property type="match status" value="1"/>
</dbReference>
<dbReference type="PANTHER" id="PTHR45528:SF1">
    <property type="entry name" value="SENSOR HISTIDINE KINASE CPXA"/>
    <property type="match status" value="1"/>
</dbReference>
<dbReference type="SMART" id="SM00388">
    <property type="entry name" value="HisKA"/>
    <property type="match status" value="1"/>
</dbReference>
<keyword evidence="8" id="KW-0547">Nucleotide-binding</keyword>
<evidence type="ECO:0000256" key="2">
    <source>
        <dbReference type="ARBA" id="ARBA00004651"/>
    </source>
</evidence>
<gene>
    <name evidence="16" type="ORF">SAMN02745910_03118</name>
</gene>
<dbReference type="InterPro" id="IPR050398">
    <property type="entry name" value="HssS/ArlS-like"/>
</dbReference>
<evidence type="ECO:0000256" key="10">
    <source>
        <dbReference type="ARBA" id="ARBA00022840"/>
    </source>
</evidence>
<dbReference type="InterPro" id="IPR003661">
    <property type="entry name" value="HisK_dim/P_dom"/>
</dbReference>
<evidence type="ECO:0000259" key="15">
    <source>
        <dbReference type="PROSITE" id="PS50109"/>
    </source>
</evidence>